<evidence type="ECO:0000313" key="2">
    <source>
        <dbReference type="Proteomes" id="UP001151760"/>
    </source>
</evidence>
<dbReference type="EMBL" id="BQNB010013970">
    <property type="protein sequence ID" value="GJT22461.1"/>
    <property type="molecule type" value="Genomic_DNA"/>
</dbReference>
<name>A0ABQ5C5R7_9ASTR</name>
<proteinExistence type="predicted"/>
<gene>
    <name evidence="1" type="ORF">Tco_0892398</name>
</gene>
<keyword evidence="2" id="KW-1185">Reference proteome</keyword>
<comment type="caution">
    <text evidence="1">The sequence shown here is derived from an EMBL/GenBank/DDBJ whole genome shotgun (WGS) entry which is preliminary data.</text>
</comment>
<protein>
    <recommendedName>
        <fullName evidence="3">Reverse transcriptase domain-containing protein</fullName>
    </recommendedName>
</protein>
<evidence type="ECO:0008006" key="3">
    <source>
        <dbReference type="Google" id="ProtNLM"/>
    </source>
</evidence>
<reference evidence="1" key="2">
    <citation type="submission" date="2022-01" db="EMBL/GenBank/DDBJ databases">
        <authorList>
            <person name="Yamashiro T."/>
            <person name="Shiraishi A."/>
            <person name="Satake H."/>
            <person name="Nakayama K."/>
        </authorList>
    </citation>
    <scope>NUCLEOTIDE SEQUENCE</scope>
</reference>
<reference evidence="1" key="1">
    <citation type="journal article" date="2022" name="Int. J. Mol. Sci.">
        <title>Draft Genome of Tanacetum Coccineum: Genomic Comparison of Closely Related Tanacetum-Family Plants.</title>
        <authorList>
            <person name="Yamashiro T."/>
            <person name="Shiraishi A."/>
            <person name="Nakayama K."/>
            <person name="Satake H."/>
        </authorList>
    </citation>
    <scope>NUCLEOTIDE SEQUENCE</scope>
</reference>
<dbReference type="PANTHER" id="PTHR33116">
    <property type="entry name" value="REVERSE TRANSCRIPTASE ZINC-BINDING DOMAIN-CONTAINING PROTEIN-RELATED-RELATED"/>
    <property type="match status" value="1"/>
</dbReference>
<sequence length="515" mass="59235">MLLEHRGYMVKQEGRLPTIEYMDLAKHFPIKIKEIAKAYLGTSVHAHFNTSCNPCPFVRFEWDKGGIFLARLSNKVSLNQSAFVLGRRISDNILLSQELMHNYHLDRGPARCAFKVDIQKAYDTVDWGFLKGKRGLCQCDPMSPYLFTLVMEVLMLILQRKVEASDSFTYHHYCSKLNIINLCFADDLFLFVHGDVNLAKVIMEALDEFKLVSGLVPSLPKSTSYFCNVLNYVKLAILNIIPFEEVFILPSRIMCDLEQLMRGFLWCHGDMLRGKAKVAWEVACLPKKEGGLGVRRLDVFNKALIASHIWSILTSKESLWVKWIHGYKLRDRNFWDTLYRGAGFKLFHSVKDGILNGNWAWTIDWCDFSFQVWDHLNTFAGLPNSSASLDSIVDMLIPISKKKSARSVTAKLVFAASSYFIWQERNSKIFKNKRRCKDQLIEVIMTTVRLKLLTCRFKRTASVEYFFSFGSWLVWNIFSALEVTYLAHSFILLMDLALLDCYSFSGSLARASLVL</sequence>
<dbReference type="CDD" id="cd01650">
    <property type="entry name" value="RT_nLTR_like"/>
    <property type="match status" value="1"/>
</dbReference>
<evidence type="ECO:0000313" key="1">
    <source>
        <dbReference type="EMBL" id="GJT22461.1"/>
    </source>
</evidence>
<dbReference type="Proteomes" id="UP001151760">
    <property type="component" value="Unassembled WGS sequence"/>
</dbReference>
<dbReference type="PANTHER" id="PTHR33116:SF76">
    <property type="entry name" value="DUF4283 DOMAIN-CONTAINING PROTEIN"/>
    <property type="match status" value="1"/>
</dbReference>
<accession>A0ABQ5C5R7</accession>
<organism evidence="1 2">
    <name type="scientific">Tanacetum coccineum</name>
    <dbReference type="NCBI Taxonomy" id="301880"/>
    <lineage>
        <taxon>Eukaryota</taxon>
        <taxon>Viridiplantae</taxon>
        <taxon>Streptophyta</taxon>
        <taxon>Embryophyta</taxon>
        <taxon>Tracheophyta</taxon>
        <taxon>Spermatophyta</taxon>
        <taxon>Magnoliopsida</taxon>
        <taxon>eudicotyledons</taxon>
        <taxon>Gunneridae</taxon>
        <taxon>Pentapetalae</taxon>
        <taxon>asterids</taxon>
        <taxon>campanulids</taxon>
        <taxon>Asterales</taxon>
        <taxon>Asteraceae</taxon>
        <taxon>Asteroideae</taxon>
        <taxon>Anthemideae</taxon>
        <taxon>Anthemidinae</taxon>
        <taxon>Tanacetum</taxon>
    </lineage>
</organism>